<keyword evidence="3 14" id="KW-0812">Transmembrane</keyword>
<evidence type="ECO:0000259" key="16">
    <source>
        <dbReference type="Pfam" id="PF24858"/>
    </source>
</evidence>
<dbReference type="InterPro" id="IPR056853">
    <property type="entry name" value="AGMP_C"/>
</dbReference>
<dbReference type="GO" id="GO:0006643">
    <property type="term" value="P:membrane lipid metabolic process"/>
    <property type="evidence" value="ECO:0007669"/>
    <property type="project" value="TreeGrafter"/>
</dbReference>
<evidence type="ECO:0000256" key="9">
    <source>
        <dbReference type="ARBA" id="ARBA00023136"/>
    </source>
</evidence>
<sequence length="475" mass="55422">MVSFKEVRDGFGSLFYAVNPYDSMFKTIPDLPERNYIQQAGPYFLVLVILEHIGLLLKGKPGIRFNDGLMSVANGYFMNIRDATMKNMLMFFYIYIYDNYCIYELPWDSVWTWIIAALGCDLSFYWVHRASHGNAIDGEYYSIETTVLLLFIRYLVLELNILWASHQVHHSSEEFNLTTALRQPFMKAFQSWPFYLPLAFFVPPTHVIVHMQFNVMYQFWLHTEVVTTLGPLEYILNTPQHHRVHHGSNRYCLDTNYAGVLIIWDMIFGTFAWERHDDGGVVYGLVDQPQYFNPFRHQVEYYYKVFQKAYSMNTWSDKISALLKGPGWFPGTERLGDLEQVPERQTRTRYNPQIPVWTKVYAAAHFVLVVIVFDYFSRFTMVMSQTTALVVIGLIIWTLTNLGFICDKRPWDWFSEIVRCGAVLMLLVYYGSLEGLKMPKEFVFWAFSASMVIAIIASISKLTNVSRSDNVKKQS</sequence>
<evidence type="ECO:0000256" key="6">
    <source>
        <dbReference type="ARBA" id="ARBA00023002"/>
    </source>
</evidence>
<dbReference type="PANTHER" id="PTHR21624">
    <property type="entry name" value="STEROL DESATURASE-RELATED PROTEIN"/>
    <property type="match status" value="1"/>
</dbReference>
<evidence type="ECO:0000256" key="14">
    <source>
        <dbReference type="SAM" id="Phobius"/>
    </source>
</evidence>
<dbReference type="Pfam" id="PF04116">
    <property type="entry name" value="FA_hydroxylase"/>
    <property type="match status" value="1"/>
</dbReference>
<dbReference type="GO" id="GO:0005789">
    <property type="term" value="C:endoplasmic reticulum membrane"/>
    <property type="evidence" value="ECO:0007669"/>
    <property type="project" value="UniProtKB-SubCell"/>
</dbReference>
<dbReference type="OMA" id="HIGAGTH"/>
<keyword evidence="5 14" id="KW-1133">Transmembrane helix</keyword>
<feature type="domain" description="Fatty acid hydroxylase" evidence="15">
    <location>
        <begin position="113"/>
        <end position="270"/>
    </location>
</feature>
<evidence type="ECO:0000259" key="15">
    <source>
        <dbReference type="Pfam" id="PF04116"/>
    </source>
</evidence>
<comment type="cofactor">
    <cofactor evidence="1">
        <name>Fe cation</name>
        <dbReference type="ChEBI" id="CHEBI:24875"/>
    </cofactor>
</comment>
<dbReference type="STRING" id="6832.A0A553NV43"/>
<evidence type="ECO:0000256" key="11">
    <source>
        <dbReference type="ARBA" id="ARBA00039026"/>
    </source>
</evidence>
<keyword evidence="6" id="KW-0560">Oxidoreductase</keyword>
<feature type="transmembrane region" description="Helical" evidence="14">
    <location>
        <begin position="140"/>
        <end position="157"/>
    </location>
</feature>
<keyword evidence="18" id="KW-1185">Reference proteome</keyword>
<dbReference type="AlphaFoldDB" id="A0A553NV43"/>
<evidence type="ECO:0000256" key="3">
    <source>
        <dbReference type="ARBA" id="ARBA00022692"/>
    </source>
</evidence>
<feature type="transmembrane region" description="Helical" evidence="14">
    <location>
        <begin position="442"/>
        <end position="463"/>
    </location>
</feature>
<keyword evidence="7" id="KW-0408">Iron</keyword>
<dbReference type="Pfam" id="PF24858">
    <property type="entry name" value="AGMP_C"/>
    <property type="match status" value="1"/>
</dbReference>
<comment type="similarity">
    <text evidence="10">Belongs to the sterol desaturase family. TMEM195 subfamily.</text>
</comment>
<evidence type="ECO:0000256" key="10">
    <source>
        <dbReference type="ARBA" id="ARBA00038190"/>
    </source>
</evidence>
<evidence type="ECO:0000313" key="18">
    <source>
        <dbReference type="Proteomes" id="UP000318571"/>
    </source>
</evidence>
<evidence type="ECO:0000256" key="2">
    <source>
        <dbReference type="ARBA" id="ARBA00004477"/>
    </source>
</evidence>
<dbReference type="EMBL" id="VCGU01000010">
    <property type="protein sequence ID" value="TRY69303.1"/>
    <property type="molecule type" value="Genomic_DNA"/>
</dbReference>
<keyword evidence="4" id="KW-0256">Endoplasmic reticulum</keyword>
<evidence type="ECO:0000256" key="8">
    <source>
        <dbReference type="ARBA" id="ARBA00023098"/>
    </source>
</evidence>
<dbReference type="EC" id="1.14.16.5" evidence="11"/>
<keyword evidence="8" id="KW-0443">Lipid metabolism</keyword>
<comment type="subcellular location">
    <subcellularLocation>
        <location evidence="2">Endoplasmic reticulum membrane</location>
        <topology evidence="2">Multi-pass membrane protein</topology>
    </subcellularLocation>
</comment>
<evidence type="ECO:0000256" key="5">
    <source>
        <dbReference type="ARBA" id="ARBA00022989"/>
    </source>
</evidence>
<comment type="caution">
    <text evidence="17">The sequence shown here is derived from an EMBL/GenBank/DDBJ whole genome shotgun (WGS) entry which is preliminary data.</text>
</comment>
<evidence type="ECO:0000256" key="12">
    <source>
        <dbReference type="ARBA" id="ARBA00040992"/>
    </source>
</evidence>
<feature type="transmembrane region" description="Helical" evidence="14">
    <location>
        <begin position="413"/>
        <end position="430"/>
    </location>
</feature>
<dbReference type="InterPro" id="IPR051689">
    <property type="entry name" value="Sterol_desaturase/TMEM195"/>
</dbReference>
<feature type="domain" description="Alkylglycerol monooxygenase C-terminal" evidence="16">
    <location>
        <begin position="359"/>
        <end position="445"/>
    </location>
</feature>
<accession>A0A553NV43</accession>
<feature type="transmembrane region" description="Helical" evidence="14">
    <location>
        <begin position="388"/>
        <end position="406"/>
    </location>
</feature>
<dbReference type="GO" id="GO:0008610">
    <property type="term" value="P:lipid biosynthetic process"/>
    <property type="evidence" value="ECO:0007669"/>
    <property type="project" value="InterPro"/>
</dbReference>
<gene>
    <name evidence="17" type="ORF">TCAL_09874</name>
</gene>
<feature type="transmembrane region" description="Helical" evidence="14">
    <location>
        <begin position="192"/>
        <end position="209"/>
    </location>
</feature>
<evidence type="ECO:0000256" key="13">
    <source>
        <dbReference type="ARBA" id="ARBA00047556"/>
    </source>
</evidence>
<evidence type="ECO:0000256" key="1">
    <source>
        <dbReference type="ARBA" id="ARBA00001962"/>
    </source>
</evidence>
<evidence type="ECO:0000256" key="7">
    <source>
        <dbReference type="ARBA" id="ARBA00023004"/>
    </source>
</evidence>
<proteinExistence type="inferred from homology"/>
<dbReference type="PANTHER" id="PTHR21624:SF1">
    <property type="entry name" value="ALKYLGLYCEROL MONOOXYGENASE"/>
    <property type="match status" value="1"/>
</dbReference>
<dbReference type="GO" id="GO:0050479">
    <property type="term" value="F:glyceryl-ether monooxygenase activity"/>
    <property type="evidence" value="ECO:0007669"/>
    <property type="project" value="UniProtKB-EC"/>
</dbReference>
<keyword evidence="9 14" id="KW-0472">Membrane</keyword>
<dbReference type="GO" id="GO:0005506">
    <property type="term" value="F:iron ion binding"/>
    <property type="evidence" value="ECO:0007669"/>
    <property type="project" value="InterPro"/>
</dbReference>
<feature type="transmembrane region" description="Helical" evidence="14">
    <location>
        <begin position="109"/>
        <end position="128"/>
    </location>
</feature>
<evidence type="ECO:0000313" key="17">
    <source>
        <dbReference type="EMBL" id="TRY69303.1"/>
    </source>
</evidence>
<dbReference type="InterPro" id="IPR006694">
    <property type="entry name" value="Fatty_acid_hydroxylase"/>
</dbReference>
<feature type="transmembrane region" description="Helical" evidence="14">
    <location>
        <begin position="356"/>
        <end position="376"/>
    </location>
</feature>
<organism evidence="17 18">
    <name type="scientific">Tigriopus californicus</name>
    <name type="common">Marine copepod</name>
    <dbReference type="NCBI Taxonomy" id="6832"/>
    <lineage>
        <taxon>Eukaryota</taxon>
        <taxon>Metazoa</taxon>
        <taxon>Ecdysozoa</taxon>
        <taxon>Arthropoda</taxon>
        <taxon>Crustacea</taxon>
        <taxon>Multicrustacea</taxon>
        <taxon>Hexanauplia</taxon>
        <taxon>Copepoda</taxon>
        <taxon>Harpacticoida</taxon>
        <taxon>Harpacticidae</taxon>
        <taxon>Tigriopus</taxon>
    </lineage>
</organism>
<reference evidence="17 18" key="1">
    <citation type="journal article" date="2018" name="Nat. Ecol. Evol.">
        <title>Genomic signatures of mitonuclear coevolution across populations of Tigriopus californicus.</title>
        <authorList>
            <person name="Barreto F.S."/>
            <person name="Watson E.T."/>
            <person name="Lima T.G."/>
            <person name="Willett C.S."/>
            <person name="Edmands S."/>
            <person name="Li W."/>
            <person name="Burton R.S."/>
        </authorList>
    </citation>
    <scope>NUCLEOTIDE SEQUENCE [LARGE SCALE GENOMIC DNA]</scope>
    <source>
        <strain evidence="17 18">San Diego</strain>
    </source>
</reference>
<name>A0A553NV43_TIGCA</name>
<evidence type="ECO:0000256" key="4">
    <source>
        <dbReference type="ARBA" id="ARBA00022824"/>
    </source>
</evidence>
<protein>
    <recommendedName>
        <fullName evidence="12">Alkylglycerol monooxygenase</fullName>
        <ecNumber evidence="11">1.14.16.5</ecNumber>
    </recommendedName>
</protein>
<dbReference type="Proteomes" id="UP000318571">
    <property type="component" value="Chromosome 1"/>
</dbReference>
<comment type="catalytic activity">
    <reaction evidence="13">
        <text>1-O-(1,2-saturated-alkyl)-sn-glycerol + (6R)-L-erythro-5,6,7,8-tetrahydrobiopterin + O2 = a 1-(1-hydroxyalkyl)-sn-glycerol + (6R)-L-erythro-6,7-dihydrobiopterin + H2O</text>
        <dbReference type="Rhea" id="RHEA:36255"/>
        <dbReference type="ChEBI" id="CHEBI:15377"/>
        <dbReference type="ChEBI" id="CHEBI:15379"/>
        <dbReference type="ChEBI" id="CHEBI:43120"/>
        <dbReference type="ChEBI" id="CHEBI:59560"/>
        <dbReference type="ChEBI" id="CHEBI:73418"/>
        <dbReference type="ChEBI" id="CHEBI:83957"/>
        <dbReference type="EC" id="1.14.16.5"/>
    </reaction>
</comment>